<dbReference type="Proteomes" id="UP000326912">
    <property type="component" value="Unassembled WGS sequence"/>
</dbReference>
<comment type="caution">
    <text evidence="3">The sequence shown here is derived from an EMBL/GenBank/DDBJ whole genome shotgun (WGS) entry which is preliminary data.</text>
</comment>
<feature type="transmembrane region" description="Helical" evidence="2">
    <location>
        <begin position="39"/>
        <end position="59"/>
    </location>
</feature>
<reference evidence="3 4" key="1">
    <citation type="submission" date="2019-10" db="EMBL/GenBank/DDBJ databases">
        <title>Dictyobacter vulcani sp. nov., within the class Ktedonobacteria, isolated from soil of volcanic Mt. Zao.</title>
        <authorList>
            <person name="Zheng Y."/>
            <person name="Wang C.M."/>
            <person name="Sakai Y."/>
            <person name="Abe K."/>
            <person name="Yokota A."/>
            <person name="Yabe S."/>
        </authorList>
    </citation>
    <scope>NUCLEOTIDE SEQUENCE [LARGE SCALE GENOMIC DNA]</scope>
    <source>
        <strain evidence="3 4">W12</strain>
    </source>
</reference>
<organism evidence="3 4">
    <name type="scientific">Dictyobacter vulcani</name>
    <dbReference type="NCBI Taxonomy" id="2607529"/>
    <lineage>
        <taxon>Bacteria</taxon>
        <taxon>Bacillati</taxon>
        <taxon>Chloroflexota</taxon>
        <taxon>Ktedonobacteria</taxon>
        <taxon>Ktedonobacterales</taxon>
        <taxon>Dictyobacteraceae</taxon>
        <taxon>Dictyobacter</taxon>
    </lineage>
</organism>
<evidence type="ECO:0000313" key="4">
    <source>
        <dbReference type="Proteomes" id="UP000326912"/>
    </source>
</evidence>
<accession>A0A5J4KZA2</accession>
<protein>
    <submittedName>
        <fullName evidence="3">Uncharacterized protein</fullName>
    </submittedName>
</protein>
<evidence type="ECO:0000256" key="1">
    <source>
        <dbReference type="SAM" id="MobiDB-lite"/>
    </source>
</evidence>
<dbReference type="RefSeq" id="WP_198925678.1">
    <property type="nucleotide sequence ID" value="NZ_BKZW01000004.1"/>
</dbReference>
<evidence type="ECO:0000256" key="2">
    <source>
        <dbReference type="SAM" id="Phobius"/>
    </source>
</evidence>
<keyword evidence="2" id="KW-0472">Membrane</keyword>
<dbReference type="EMBL" id="BKZW01000004">
    <property type="protein sequence ID" value="GER91867.1"/>
    <property type="molecule type" value="Genomic_DNA"/>
</dbReference>
<evidence type="ECO:0000313" key="3">
    <source>
        <dbReference type="EMBL" id="GER91867.1"/>
    </source>
</evidence>
<dbReference type="AlphaFoldDB" id="A0A5J4KZA2"/>
<feature type="region of interest" description="Disordered" evidence="1">
    <location>
        <begin position="78"/>
        <end position="175"/>
    </location>
</feature>
<feature type="compositionally biased region" description="Low complexity" evidence="1">
    <location>
        <begin position="78"/>
        <end position="144"/>
    </location>
</feature>
<gene>
    <name evidence="3" type="ORF">KDW_60290</name>
</gene>
<feature type="compositionally biased region" description="Polar residues" evidence="1">
    <location>
        <begin position="162"/>
        <end position="175"/>
    </location>
</feature>
<keyword evidence="2" id="KW-1133">Transmembrane helix</keyword>
<sequence>MYRLIVWGLYRIVGPKWGRIIIGALLAFMGLLICFTENGLILGIILLLGGLALLAYGIFKTKGRATNMNAYGQAQTLGQQQPYGQQPQAPYGQQQPYGQYAPQQPQAPYGQPTPYGQQQPYGQQPQAPYGQQQPYGQPAPYDQPSSPSGAGYGQAPYGAQGNNHYGQSGPNYPQQ</sequence>
<proteinExistence type="predicted"/>
<keyword evidence="2" id="KW-0812">Transmembrane</keyword>
<keyword evidence="4" id="KW-1185">Reference proteome</keyword>
<name>A0A5J4KZA2_9CHLR</name>
<feature type="transmembrane region" description="Helical" evidence="2">
    <location>
        <begin position="12"/>
        <end position="33"/>
    </location>
</feature>